<gene>
    <name evidence="2" type="ORF">QBC34DRAFT_148344</name>
</gene>
<evidence type="ECO:0000313" key="3">
    <source>
        <dbReference type="Proteomes" id="UP001321760"/>
    </source>
</evidence>
<reference evidence="2" key="2">
    <citation type="submission" date="2023-05" db="EMBL/GenBank/DDBJ databases">
        <authorList>
            <consortium name="Lawrence Berkeley National Laboratory"/>
            <person name="Steindorff A."/>
            <person name="Hensen N."/>
            <person name="Bonometti L."/>
            <person name="Westerberg I."/>
            <person name="Brannstrom I.O."/>
            <person name="Guillou S."/>
            <person name="Cros-Aarteil S."/>
            <person name="Calhoun S."/>
            <person name="Haridas S."/>
            <person name="Kuo A."/>
            <person name="Mondo S."/>
            <person name="Pangilinan J."/>
            <person name="Riley R."/>
            <person name="Labutti K."/>
            <person name="Andreopoulos B."/>
            <person name="Lipzen A."/>
            <person name="Chen C."/>
            <person name="Yanf M."/>
            <person name="Daum C."/>
            <person name="Ng V."/>
            <person name="Clum A."/>
            <person name="Ohm R."/>
            <person name="Martin F."/>
            <person name="Silar P."/>
            <person name="Natvig D."/>
            <person name="Lalanne C."/>
            <person name="Gautier V."/>
            <person name="Ament-Velasquez S.L."/>
            <person name="Kruys A."/>
            <person name="Hutchinson M.I."/>
            <person name="Powell A.J."/>
            <person name="Barry K."/>
            <person name="Miller A.N."/>
            <person name="Grigoriev I.V."/>
            <person name="Debuchy R."/>
            <person name="Gladieux P."/>
            <person name="Thoren M.H."/>
            <person name="Johannesson H."/>
        </authorList>
    </citation>
    <scope>NUCLEOTIDE SEQUENCE</scope>
    <source>
        <strain evidence="2">PSN243</strain>
    </source>
</reference>
<dbReference type="InterPro" id="IPR009057">
    <property type="entry name" value="Homeodomain-like_sf"/>
</dbReference>
<protein>
    <recommendedName>
        <fullName evidence="4">Transposase</fullName>
    </recommendedName>
</protein>
<reference evidence="2" key="1">
    <citation type="journal article" date="2023" name="Mol. Phylogenet. Evol.">
        <title>Genome-scale phylogeny and comparative genomics of the fungal order Sordariales.</title>
        <authorList>
            <person name="Hensen N."/>
            <person name="Bonometti L."/>
            <person name="Westerberg I."/>
            <person name="Brannstrom I.O."/>
            <person name="Guillou S."/>
            <person name="Cros-Aarteil S."/>
            <person name="Calhoun S."/>
            <person name="Haridas S."/>
            <person name="Kuo A."/>
            <person name="Mondo S."/>
            <person name="Pangilinan J."/>
            <person name="Riley R."/>
            <person name="LaButti K."/>
            <person name="Andreopoulos B."/>
            <person name="Lipzen A."/>
            <person name="Chen C."/>
            <person name="Yan M."/>
            <person name="Daum C."/>
            <person name="Ng V."/>
            <person name="Clum A."/>
            <person name="Steindorff A."/>
            <person name="Ohm R.A."/>
            <person name="Martin F."/>
            <person name="Silar P."/>
            <person name="Natvig D.O."/>
            <person name="Lalanne C."/>
            <person name="Gautier V."/>
            <person name="Ament-Velasquez S.L."/>
            <person name="Kruys A."/>
            <person name="Hutchinson M.I."/>
            <person name="Powell A.J."/>
            <person name="Barry K."/>
            <person name="Miller A.N."/>
            <person name="Grigoriev I.V."/>
            <person name="Debuchy R."/>
            <person name="Gladieux P."/>
            <person name="Hiltunen Thoren M."/>
            <person name="Johannesson H."/>
        </authorList>
    </citation>
    <scope>NUCLEOTIDE SEQUENCE</scope>
    <source>
        <strain evidence="2">PSN243</strain>
    </source>
</reference>
<sequence length="146" mass="16420">MAPRLSSAQRTRIHSLILRRLANCEIADIVRCTERAVRRIRARLDRFGATTAPANRAGPDPKMTPVIRNALFEQLTQRPVMLRREMAAFVYNRFGVEVRGGGSGWRCPNRLLPALSKPNAGQERPFDELRTSETPLCETSTTTDSN</sequence>
<dbReference type="AlphaFoldDB" id="A0AAV9GFQ3"/>
<evidence type="ECO:0000256" key="1">
    <source>
        <dbReference type="SAM" id="MobiDB-lite"/>
    </source>
</evidence>
<accession>A0AAV9GFQ3</accession>
<comment type="caution">
    <text evidence="2">The sequence shown here is derived from an EMBL/GenBank/DDBJ whole genome shotgun (WGS) entry which is preliminary data.</text>
</comment>
<organism evidence="2 3">
    <name type="scientific">Podospora aff. communis PSN243</name>
    <dbReference type="NCBI Taxonomy" id="3040156"/>
    <lineage>
        <taxon>Eukaryota</taxon>
        <taxon>Fungi</taxon>
        <taxon>Dikarya</taxon>
        <taxon>Ascomycota</taxon>
        <taxon>Pezizomycotina</taxon>
        <taxon>Sordariomycetes</taxon>
        <taxon>Sordariomycetidae</taxon>
        <taxon>Sordariales</taxon>
        <taxon>Podosporaceae</taxon>
        <taxon>Podospora</taxon>
    </lineage>
</organism>
<feature type="region of interest" description="Disordered" evidence="1">
    <location>
        <begin position="116"/>
        <end position="146"/>
    </location>
</feature>
<name>A0AAV9GFQ3_9PEZI</name>
<evidence type="ECO:0008006" key="4">
    <source>
        <dbReference type="Google" id="ProtNLM"/>
    </source>
</evidence>
<keyword evidence="3" id="KW-1185">Reference proteome</keyword>
<dbReference type="Proteomes" id="UP001321760">
    <property type="component" value="Unassembled WGS sequence"/>
</dbReference>
<proteinExistence type="predicted"/>
<dbReference type="EMBL" id="MU865956">
    <property type="protein sequence ID" value="KAK4446491.1"/>
    <property type="molecule type" value="Genomic_DNA"/>
</dbReference>
<evidence type="ECO:0000313" key="2">
    <source>
        <dbReference type="EMBL" id="KAK4446491.1"/>
    </source>
</evidence>
<dbReference type="SUPFAM" id="SSF46689">
    <property type="entry name" value="Homeodomain-like"/>
    <property type="match status" value="1"/>
</dbReference>
<feature type="compositionally biased region" description="Polar residues" evidence="1">
    <location>
        <begin position="132"/>
        <end position="146"/>
    </location>
</feature>